<feature type="compositionally biased region" description="Basic and acidic residues" evidence="1">
    <location>
        <begin position="248"/>
        <end position="261"/>
    </location>
</feature>
<dbReference type="PANTHER" id="PTHR44303:SF2">
    <property type="entry name" value="DNAJ HOMOLOG SUBFAMILY C MEMBER 16"/>
    <property type="match status" value="1"/>
</dbReference>
<reference evidence="2" key="1">
    <citation type="submission" date="2018-05" db="EMBL/GenBank/DDBJ databases">
        <title>Draft genome of Mucuna pruriens seed.</title>
        <authorList>
            <person name="Nnadi N.E."/>
            <person name="Vos R."/>
            <person name="Hasami M.H."/>
            <person name="Devisetty U.K."/>
            <person name="Aguiy J.C."/>
        </authorList>
    </citation>
    <scope>NUCLEOTIDE SEQUENCE [LARGE SCALE GENOMIC DNA]</scope>
    <source>
        <strain evidence="2">JCA_2017</strain>
    </source>
</reference>
<dbReference type="PANTHER" id="PTHR44303">
    <property type="entry name" value="DNAJ HOMOLOG SUBFAMILY C MEMBER 16"/>
    <property type="match status" value="1"/>
</dbReference>
<feature type="compositionally biased region" description="Polar residues" evidence="1">
    <location>
        <begin position="231"/>
        <end position="247"/>
    </location>
</feature>
<dbReference type="InterPro" id="IPR052448">
    <property type="entry name" value="DnaJ_C16_autophagy_reg"/>
</dbReference>
<dbReference type="EMBL" id="QJKJ01010719">
    <property type="protein sequence ID" value="RDX72897.1"/>
    <property type="molecule type" value="Genomic_DNA"/>
</dbReference>
<evidence type="ECO:0000313" key="3">
    <source>
        <dbReference type="Proteomes" id="UP000257109"/>
    </source>
</evidence>
<dbReference type="AlphaFoldDB" id="A0A371F3M9"/>
<protein>
    <submittedName>
        <fullName evidence="2">Uncharacterized protein</fullName>
    </submittedName>
</protein>
<proteinExistence type="predicted"/>
<gene>
    <name evidence="2" type="ORF">CR513_47560</name>
</gene>
<evidence type="ECO:0000313" key="2">
    <source>
        <dbReference type="EMBL" id="RDX72897.1"/>
    </source>
</evidence>
<dbReference type="STRING" id="157652.A0A371F3M9"/>
<accession>A0A371F3M9</accession>
<organism evidence="2 3">
    <name type="scientific">Mucuna pruriens</name>
    <name type="common">Velvet bean</name>
    <name type="synonym">Dolichos pruriens</name>
    <dbReference type="NCBI Taxonomy" id="157652"/>
    <lineage>
        <taxon>Eukaryota</taxon>
        <taxon>Viridiplantae</taxon>
        <taxon>Streptophyta</taxon>
        <taxon>Embryophyta</taxon>
        <taxon>Tracheophyta</taxon>
        <taxon>Spermatophyta</taxon>
        <taxon>Magnoliopsida</taxon>
        <taxon>eudicotyledons</taxon>
        <taxon>Gunneridae</taxon>
        <taxon>Pentapetalae</taxon>
        <taxon>rosids</taxon>
        <taxon>fabids</taxon>
        <taxon>Fabales</taxon>
        <taxon>Fabaceae</taxon>
        <taxon>Papilionoideae</taxon>
        <taxon>50 kb inversion clade</taxon>
        <taxon>NPAAA clade</taxon>
        <taxon>indigoferoid/millettioid clade</taxon>
        <taxon>Phaseoleae</taxon>
        <taxon>Mucuna</taxon>
    </lineage>
</organism>
<feature type="non-terminal residue" evidence="2">
    <location>
        <position position="1"/>
    </location>
</feature>
<sequence>MLTRKVKIQRQLRLQQQATGKQNRETVMYINISNKPNQLEQLSDRPKKFHTEDSESTRVIDYCHFYLGHAASEHSCGQRRDATDIPRLFVIRYLRNSSAVDSRTEEKTKWKSLLVQDLINDSDQAGQFVAGYKGADDVSQITHWLANITADGDSRDLPFFTLRTPNLVPDDAEPIWSKTVQSIPLKNLKQSILGGISGLSVYLEDPRVGPFLLLGALISLGTIWLRRSQQVQPSESNQPSQPTSKTPSQDERKQKPRDRVRSRSNKKAPPSMTDLEPSDAYQMPLSDSESE</sequence>
<comment type="caution">
    <text evidence="2">The sequence shown here is derived from an EMBL/GenBank/DDBJ whole genome shotgun (WGS) entry which is preliminary data.</text>
</comment>
<dbReference type="Proteomes" id="UP000257109">
    <property type="component" value="Unassembled WGS sequence"/>
</dbReference>
<feature type="region of interest" description="Disordered" evidence="1">
    <location>
        <begin position="231"/>
        <end position="291"/>
    </location>
</feature>
<dbReference type="OrthoDB" id="767702at2759"/>
<keyword evidence="3" id="KW-1185">Reference proteome</keyword>
<name>A0A371F3M9_MUCPR</name>
<evidence type="ECO:0000256" key="1">
    <source>
        <dbReference type="SAM" id="MobiDB-lite"/>
    </source>
</evidence>